<dbReference type="STRING" id="929713.NIASO_01405"/>
<keyword evidence="4" id="KW-1185">Reference proteome</keyword>
<dbReference type="InterPro" id="IPR000182">
    <property type="entry name" value="GNAT_dom"/>
</dbReference>
<feature type="domain" description="N-acetyltransferase" evidence="2">
    <location>
        <begin position="6"/>
        <end position="93"/>
    </location>
</feature>
<dbReference type="Gene3D" id="3.40.630.30">
    <property type="match status" value="1"/>
</dbReference>
<dbReference type="OrthoDB" id="9793389at2"/>
<dbReference type="PROSITE" id="PS51186">
    <property type="entry name" value="GNAT"/>
    <property type="match status" value="1"/>
</dbReference>
<organism evidence="3 4">
    <name type="scientific">Niabella soli DSM 19437</name>
    <dbReference type="NCBI Taxonomy" id="929713"/>
    <lineage>
        <taxon>Bacteria</taxon>
        <taxon>Pseudomonadati</taxon>
        <taxon>Bacteroidota</taxon>
        <taxon>Chitinophagia</taxon>
        <taxon>Chitinophagales</taxon>
        <taxon>Chitinophagaceae</taxon>
        <taxon>Niabella</taxon>
    </lineage>
</organism>
<dbReference type="AlphaFoldDB" id="W0EXE1"/>
<sequence>MEIIQEDDGRKGAFKAITDGIPAGEMTYVWAGDTRFIIDHTEVDARFNGRGVGKQLLMKAVAFARDRQLKILPLCPFAKAMFAKIKEIGDVLS</sequence>
<dbReference type="RefSeq" id="WP_008582066.1">
    <property type="nucleotide sequence ID" value="NZ_CP007035.1"/>
</dbReference>
<dbReference type="Proteomes" id="UP000003586">
    <property type="component" value="Chromosome"/>
</dbReference>
<dbReference type="PROSITE" id="PS51729">
    <property type="entry name" value="GNAT_YJDJ"/>
    <property type="match status" value="1"/>
</dbReference>
<dbReference type="GO" id="GO:0016747">
    <property type="term" value="F:acyltransferase activity, transferring groups other than amino-acyl groups"/>
    <property type="evidence" value="ECO:0007669"/>
    <property type="project" value="InterPro"/>
</dbReference>
<dbReference type="KEGG" id="nso:NIASO_01405"/>
<dbReference type="PANTHER" id="PTHR31435:SF10">
    <property type="entry name" value="BSR4717 PROTEIN"/>
    <property type="match status" value="1"/>
</dbReference>
<protein>
    <submittedName>
        <fullName evidence="3">GNAT family acetyltransferase</fullName>
    </submittedName>
</protein>
<dbReference type="InterPro" id="IPR016181">
    <property type="entry name" value="Acyl_CoA_acyltransferase"/>
</dbReference>
<dbReference type="CDD" id="cd04301">
    <property type="entry name" value="NAT_SF"/>
    <property type="match status" value="1"/>
</dbReference>
<feature type="domain" description="N-acetyltransferase" evidence="1">
    <location>
        <begin position="1"/>
        <end position="93"/>
    </location>
</feature>
<dbReference type="eggNOG" id="COG2388">
    <property type="taxonomic scope" value="Bacteria"/>
</dbReference>
<evidence type="ECO:0000259" key="1">
    <source>
        <dbReference type="PROSITE" id="PS51186"/>
    </source>
</evidence>
<name>W0EXE1_9BACT</name>
<dbReference type="SUPFAM" id="SSF55729">
    <property type="entry name" value="Acyl-CoA N-acyltransferases (Nat)"/>
    <property type="match status" value="1"/>
</dbReference>
<evidence type="ECO:0000259" key="2">
    <source>
        <dbReference type="PROSITE" id="PS51729"/>
    </source>
</evidence>
<keyword evidence="3" id="KW-0808">Transferase</keyword>
<reference evidence="3 4" key="1">
    <citation type="submission" date="2013-12" db="EMBL/GenBank/DDBJ databases">
        <authorList>
            <consortium name="DOE Joint Genome Institute"/>
            <person name="Eisen J."/>
            <person name="Huntemann M."/>
            <person name="Han J."/>
            <person name="Chen A."/>
            <person name="Kyrpides N."/>
            <person name="Mavromatis K."/>
            <person name="Markowitz V."/>
            <person name="Palaniappan K."/>
            <person name="Ivanova N."/>
            <person name="Schaumberg A."/>
            <person name="Pati A."/>
            <person name="Liolios K."/>
            <person name="Nordberg H.P."/>
            <person name="Cantor M.N."/>
            <person name="Hua S.X."/>
            <person name="Woyke T."/>
        </authorList>
    </citation>
    <scope>NUCLEOTIDE SEQUENCE [LARGE SCALE GENOMIC DNA]</scope>
    <source>
        <strain evidence="4">DSM 19437</strain>
    </source>
</reference>
<dbReference type="InterPro" id="IPR045057">
    <property type="entry name" value="Gcn5-rel_NAT"/>
</dbReference>
<accession>W0EXE1</accession>
<evidence type="ECO:0000313" key="3">
    <source>
        <dbReference type="EMBL" id="AHF14208.1"/>
    </source>
</evidence>
<dbReference type="PANTHER" id="PTHR31435">
    <property type="entry name" value="PROTEIN NATD1"/>
    <property type="match status" value="1"/>
</dbReference>
<evidence type="ECO:0000313" key="4">
    <source>
        <dbReference type="Proteomes" id="UP000003586"/>
    </source>
</evidence>
<proteinExistence type="predicted"/>
<dbReference type="Pfam" id="PF14542">
    <property type="entry name" value="Acetyltransf_CG"/>
    <property type="match status" value="1"/>
</dbReference>
<dbReference type="HOGENOM" id="CLU_132888_2_2_10"/>
<dbReference type="EMBL" id="CP007035">
    <property type="protein sequence ID" value="AHF14208.1"/>
    <property type="molecule type" value="Genomic_DNA"/>
</dbReference>
<dbReference type="InterPro" id="IPR031165">
    <property type="entry name" value="GNAT_YJDJ"/>
</dbReference>
<gene>
    <name evidence="3" type="ORF">NIASO_01405</name>
</gene>